<accession>A0A369TEI0</accession>
<keyword evidence="1" id="KW-1133">Transmembrane helix</keyword>
<evidence type="ECO:0000313" key="2">
    <source>
        <dbReference type="EMBL" id="RDD63749.1"/>
    </source>
</evidence>
<dbReference type="AlphaFoldDB" id="A0A369TEI0"/>
<feature type="transmembrane region" description="Helical" evidence="1">
    <location>
        <begin position="119"/>
        <end position="142"/>
    </location>
</feature>
<name>A0A369TEI0_9PROT</name>
<feature type="transmembrane region" description="Helical" evidence="1">
    <location>
        <begin position="179"/>
        <end position="197"/>
    </location>
</feature>
<dbReference type="Pfam" id="PF09955">
    <property type="entry name" value="DUF2189"/>
    <property type="match status" value="1"/>
</dbReference>
<keyword evidence="1" id="KW-0812">Transmembrane</keyword>
<dbReference type="InterPro" id="IPR018692">
    <property type="entry name" value="DUF2189"/>
</dbReference>
<dbReference type="EMBL" id="QPMH01000001">
    <property type="protein sequence ID" value="RDD63749.1"/>
    <property type="molecule type" value="Genomic_DNA"/>
</dbReference>
<feature type="transmembrane region" description="Helical" evidence="1">
    <location>
        <begin position="72"/>
        <end position="91"/>
    </location>
</feature>
<keyword evidence="3" id="KW-1185">Reference proteome</keyword>
<feature type="transmembrane region" description="Helical" evidence="1">
    <location>
        <begin position="45"/>
        <end position="66"/>
    </location>
</feature>
<comment type="caution">
    <text evidence="2">The sequence shown here is derived from an EMBL/GenBank/DDBJ whole genome shotgun (WGS) entry which is preliminary data.</text>
</comment>
<reference evidence="2 3" key="1">
    <citation type="submission" date="2018-07" db="EMBL/GenBank/DDBJ databases">
        <title>Venubactetium sediminum gen. nov., sp. nov., isolated from a marine solar saltern.</title>
        <authorList>
            <person name="Wang S."/>
        </authorList>
    </citation>
    <scope>NUCLEOTIDE SEQUENCE [LARGE SCALE GENOMIC DNA]</scope>
    <source>
        <strain evidence="2 3">WD2A32</strain>
    </source>
</reference>
<dbReference type="Proteomes" id="UP000253941">
    <property type="component" value="Unassembled WGS sequence"/>
</dbReference>
<protein>
    <submittedName>
        <fullName evidence="2">DUF2189 domain-containing protein</fullName>
    </submittedName>
</protein>
<sequence length="264" mass="28139">MANQTTVEGARAGLDHPEVRHIGVADLRDALAKGIDDFRSKPSHIVFLCIIYPLVALFASRLTFGYQVLPLLFPLVAGFALVGPLAAIGLYELSRRREAGLEISWQHALGVVRSHSIRAIVALGLVLVAIFLAWLVVAWGIYAITLGGTPPTSVGHFAAQLFTTGAGWTLIVLGNGAGLLFAILVLTISVVSFPMLIDRDVSAMTAVQTSIRVVQANPRTMAGWGLIVAGSLAVGCIPFFVGLAIVMPILGHATWHLYRKVVES</sequence>
<organism evidence="2 3">
    <name type="scientific">Ferruginivarius sediminum</name>
    <dbReference type="NCBI Taxonomy" id="2661937"/>
    <lineage>
        <taxon>Bacteria</taxon>
        <taxon>Pseudomonadati</taxon>
        <taxon>Pseudomonadota</taxon>
        <taxon>Alphaproteobacteria</taxon>
        <taxon>Rhodospirillales</taxon>
        <taxon>Rhodospirillaceae</taxon>
        <taxon>Ferruginivarius</taxon>
    </lineage>
</organism>
<dbReference type="RefSeq" id="WP_114580262.1">
    <property type="nucleotide sequence ID" value="NZ_QPMH01000001.1"/>
</dbReference>
<keyword evidence="1" id="KW-0472">Membrane</keyword>
<feature type="transmembrane region" description="Helical" evidence="1">
    <location>
        <begin position="224"/>
        <end position="250"/>
    </location>
</feature>
<proteinExistence type="predicted"/>
<evidence type="ECO:0000313" key="3">
    <source>
        <dbReference type="Proteomes" id="UP000253941"/>
    </source>
</evidence>
<evidence type="ECO:0000256" key="1">
    <source>
        <dbReference type="SAM" id="Phobius"/>
    </source>
</evidence>
<gene>
    <name evidence="2" type="ORF">DRB17_00800</name>
</gene>